<dbReference type="Proteomes" id="UP000295496">
    <property type="component" value="Unassembled WGS sequence"/>
</dbReference>
<dbReference type="PANTHER" id="PTHR30105">
    <property type="entry name" value="UNCHARACTERIZED YIBQ-RELATED"/>
    <property type="match status" value="1"/>
</dbReference>
<evidence type="ECO:0000256" key="1">
    <source>
        <dbReference type="SAM" id="SignalP"/>
    </source>
</evidence>
<dbReference type="Pfam" id="PF04748">
    <property type="entry name" value="Polysacc_deac_2"/>
    <property type="match status" value="1"/>
</dbReference>
<dbReference type="AlphaFoldDB" id="A0A4R1L046"/>
<feature type="chain" id="PRO_5030099155" description="Divergent polysaccharide deacetylase" evidence="1">
    <location>
        <begin position="21"/>
        <end position="275"/>
    </location>
</feature>
<reference evidence="2 3" key="1">
    <citation type="submission" date="2019-03" db="EMBL/GenBank/DDBJ databases">
        <title>Genomic Encyclopedia of Type Strains, Phase IV (KMG-IV): sequencing the most valuable type-strain genomes for metagenomic binning, comparative biology and taxonomic classification.</title>
        <authorList>
            <person name="Goeker M."/>
        </authorList>
    </citation>
    <scope>NUCLEOTIDE SEQUENCE [LARGE SCALE GENOMIC DNA]</scope>
    <source>
        <strain evidence="2 3">DSM 10053</strain>
    </source>
</reference>
<evidence type="ECO:0000313" key="3">
    <source>
        <dbReference type="Proteomes" id="UP000295496"/>
    </source>
</evidence>
<dbReference type="EMBL" id="SMGJ01000001">
    <property type="protein sequence ID" value="TCK71242.1"/>
    <property type="molecule type" value="Genomic_DNA"/>
</dbReference>
<proteinExistence type="predicted"/>
<keyword evidence="1" id="KW-0732">Signal</keyword>
<organism evidence="2 3">
    <name type="scientific">Lonepinella koalarum</name>
    <dbReference type="NCBI Taxonomy" id="53417"/>
    <lineage>
        <taxon>Bacteria</taxon>
        <taxon>Pseudomonadati</taxon>
        <taxon>Pseudomonadota</taxon>
        <taxon>Gammaproteobacteria</taxon>
        <taxon>Pasteurellales</taxon>
        <taxon>Pasteurellaceae</taxon>
        <taxon>Lonepinella</taxon>
    </lineage>
</organism>
<dbReference type="CDD" id="cd10936">
    <property type="entry name" value="CE4_DAC2"/>
    <property type="match status" value="1"/>
</dbReference>
<dbReference type="SUPFAM" id="SSF88713">
    <property type="entry name" value="Glycoside hydrolase/deacetylase"/>
    <property type="match status" value="1"/>
</dbReference>
<protein>
    <recommendedName>
        <fullName evidence="4">Divergent polysaccharide deacetylase</fullName>
    </recommendedName>
</protein>
<evidence type="ECO:0008006" key="4">
    <source>
        <dbReference type="Google" id="ProtNLM"/>
    </source>
</evidence>
<name>A0A4R1L046_9PAST</name>
<gene>
    <name evidence="2" type="ORF">EV692_0309</name>
</gene>
<dbReference type="Gene3D" id="3.20.20.370">
    <property type="entry name" value="Glycoside hydrolase/deacetylase"/>
    <property type="match status" value="1"/>
</dbReference>
<accession>A0A4R1L046</accession>
<keyword evidence="3" id="KW-1185">Reference proteome</keyword>
<feature type="signal peptide" evidence="1">
    <location>
        <begin position="1"/>
        <end position="20"/>
    </location>
</feature>
<dbReference type="InterPro" id="IPR011330">
    <property type="entry name" value="Glyco_hydro/deAcase_b/a-brl"/>
</dbReference>
<dbReference type="PANTHER" id="PTHR30105:SF2">
    <property type="entry name" value="DIVERGENT POLYSACCHARIDE DEACETYLASE SUPERFAMILY"/>
    <property type="match status" value="1"/>
</dbReference>
<sequence>MAWKKFLFLSTALWAGLTQAQPAKLAIVIDDVGYHQKEDAAVFAMPRQISVAIIPAAPYARQRNQQAREQGRDVLIHMPMQPKSKMKIEGGGLTLGMSQDEVSRRVQTAKSIVSAAIGMNNHMGSAATSDRALMTYLMQELAEQHLFFLDSRTIGSSVAGKVAKEQGVKSLDRHIFLDDSDALADVQRQYQLAIQHARRHGTTIVIGHPRKNTIAVLQAGLANLPADIQLVSMGSLWRDEKVIPPKPFILLFSDLPAPTNVAPYTPVPMLRGVPE</sequence>
<dbReference type="InterPro" id="IPR006837">
    <property type="entry name" value="Divergent_DAC"/>
</dbReference>
<dbReference type="GO" id="GO:0005975">
    <property type="term" value="P:carbohydrate metabolic process"/>
    <property type="evidence" value="ECO:0007669"/>
    <property type="project" value="InterPro"/>
</dbReference>
<evidence type="ECO:0000313" key="2">
    <source>
        <dbReference type="EMBL" id="TCK71242.1"/>
    </source>
</evidence>
<dbReference type="RefSeq" id="WP_132299853.1">
    <property type="nucleotide sequence ID" value="NZ_CP170642.1"/>
</dbReference>
<comment type="caution">
    <text evidence="2">The sequence shown here is derived from an EMBL/GenBank/DDBJ whole genome shotgun (WGS) entry which is preliminary data.</text>
</comment>